<keyword evidence="1" id="KW-0238">DNA-binding</keyword>
<dbReference type="PANTHER" id="PTHR33164">
    <property type="entry name" value="TRANSCRIPTIONAL REGULATOR, MARR FAMILY"/>
    <property type="match status" value="1"/>
</dbReference>
<sequence length="144" mass="16463">MNRFHWQKMSDGHKPSEAKLMVCLAQHAELAETGLKVSEVSRLLGLTPPTVTQLVNGLEEKLMVMRQADPADRRIVRINLTEQGRKTACRIGRRRMEHLNRLVEYLGEEDSNRLAELLLKMHEFVSTNDFSPESISRDGDENHG</sequence>
<accession>A0A5J5GJK3</accession>
<proteinExistence type="predicted"/>
<dbReference type="AlphaFoldDB" id="A0A5J5GJK3"/>
<feature type="domain" description="HTH marR-type" evidence="2">
    <location>
        <begin position="1"/>
        <end position="123"/>
    </location>
</feature>
<evidence type="ECO:0000259" key="2">
    <source>
        <dbReference type="PROSITE" id="PS50995"/>
    </source>
</evidence>
<gene>
    <name evidence="3" type="ORF">F4V43_01310</name>
</gene>
<dbReference type="PANTHER" id="PTHR33164:SF43">
    <property type="entry name" value="HTH-TYPE TRANSCRIPTIONAL REPRESSOR YETL"/>
    <property type="match status" value="1"/>
</dbReference>
<organism evidence="3 4">
    <name type="scientific">Paenibacillus spiritus</name>
    <dbReference type="NCBI Taxonomy" id="2496557"/>
    <lineage>
        <taxon>Bacteria</taxon>
        <taxon>Bacillati</taxon>
        <taxon>Bacillota</taxon>
        <taxon>Bacilli</taxon>
        <taxon>Bacillales</taxon>
        <taxon>Paenibacillaceae</taxon>
        <taxon>Paenibacillus</taxon>
    </lineage>
</organism>
<dbReference type="InterPro" id="IPR039422">
    <property type="entry name" value="MarR/SlyA-like"/>
</dbReference>
<dbReference type="Gene3D" id="1.10.10.10">
    <property type="entry name" value="Winged helix-like DNA-binding domain superfamily/Winged helix DNA-binding domain"/>
    <property type="match status" value="1"/>
</dbReference>
<keyword evidence="4" id="KW-1185">Reference proteome</keyword>
<dbReference type="SMART" id="SM00347">
    <property type="entry name" value="HTH_MARR"/>
    <property type="match status" value="1"/>
</dbReference>
<dbReference type="Pfam" id="PF01047">
    <property type="entry name" value="MarR"/>
    <property type="match status" value="1"/>
</dbReference>
<dbReference type="InterPro" id="IPR036388">
    <property type="entry name" value="WH-like_DNA-bd_sf"/>
</dbReference>
<dbReference type="RefSeq" id="WP_150456438.1">
    <property type="nucleotide sequence ID" value="NZ_VYKK01000003.1"/>
</dbReference>
<evidence type="ECO:0000313" key="3">
    <source>
        <dbReference type="EMBL" id="KAA9008416.1"/>
    </source>
</evidence>
<dbReference type="InterPro" id="IPR036390">
    <property type="entry name" value="WH_DNA-bd_sf"/>
</dbReference>
<dbReference type="InterPro" id="IPR000835">
    <property type="entry name" value="HTH_MarR-typ"/>
</dbReference>
<dbReference type="PRINTS" id="PR00598">
    <property type="entry name" value="HTHMARR"/>
</dbReference>
<dbReference type="Proteomes" id="UP000367750">
    <property type="component" value="Unassembled WGS sequence"/>
</dbReference>
<evidence type="ECO:0000313" key="4">
    <source>
        <dbReference type="Proteomes" id="UP000367750"/>
    </source>
</evidence>
<dbReference type="PROSITE" id="PS50995">
    <property type="entry name" value="HTH_MARR_2"/>
    <property type="match status" value="1"/>
</dbReference>
<reference evidence="3 4" key="1">
    <citation type="submission" date="2019-09" db="EMBL/GenBank/DDBJ databases">
        <title>Bacillus ochoae sp. nov., Paenibacillus whitsoniae sp. nov., Paenibacillus spiritus sp. nov. Isolated from the Mars Exploration Rover during spacecraft assembly.</title>
        <authorList>
            <person name="Seuylemezian A."/>
            <person name="Vaishampayan P."/>
        </authorList>
    </citation>
    <scope>NUCLEOTIDE SEQUENCE [LARGE SCALE GENOMIC DNA]</scope>
    <source>
        <strain evidence="3 4">MER_111</strain>
    </source>
</reference>
<comment type="caution">
    <text evidence="3">The sequence shown here is derived from an EMBL/GenBank/DDBJ whole genome shotgun (WGS) entry which is preliminary data.</text>
</comment>
<dbReference type="GO" id="GO:0003700">
    <property type="term" value="F:DNA-binding transcription factor activity"/>
    <property type="evidence" value="ECO:0007669"/>
    <property type="project" value="InterPro"/>
</dbReference>
<name>A0A5J5GJK3_9BACL</name>
<protein>
    <submittedName>
        <fullName evidence="3">MarR family transcriptional regulator</fullName>
    </submittedName>
</protein>
<evidence type="ECO:0000256" key="1">
    <source>
        <dbReference type="ARBA" id="ARBA00023125"/>
    </source>
</evidence>
<dbReference type="SUPFAM" id="SSF46785">
    <property type="entry name" value="Winged helix' DNA-binding domain"/>
    <property type="match status" value="1"/>
</dbReference>
<dbReference type="EMBL" id="VYKK01000003">
    <property type="protein sequence ID" value="KAA9008416.1"/>
    <property type="molecule type" value="Genomic_DNA"/>
</dbReference>
<dbReference type="GO" id="GO:0003677">
    <property type="term" value="F:DNA binding"/>
    <property type="evidence" value="ECO:0007669"/>
    <property type="project" value="UniProtKB-KW"/>
</dbReference>
<dbReference type="OrthoDB" id="163346at2"/>
<dbReference type="GO" id="GO:0006950">
    <property type="term" value="P:response to stress"/>
    <property type="evidence" value="ECO:0007669"/>
    <property type="project" value="TreeGrafter"/>
</dbReference>